<dbReference type="EMBL" id="GBRH01175590">
    <property type="protein sequence ID" value="JAE22306.1"/>
    <property type="molecule type" value="Transcribed_RNA"/>
</dbReference>
<dbReference type="AlphaFoldDB" id="A0A0A9GIE6"/>
<accession>A0A0A9GIE6</accession>
<reference evidence="1" key="1">
    <citation type="submission" date="2014-09" db="EMBL/GenBank/DDBJ databases">
        <authorList>
            <person name="Magalhaes I.L.F."/>
            <person name="Oliveira U."/>
            <person name="Santos F.R."/>
            <person name="Vidigal T.H.D.A."/>
            <person name="Brescovit A.D."/>
            <person name="Santos A.J."/>
        </authorList>
    </citation>
    <scope>NUCLEOTIDE SEQUENCE</scope>
    <source>
        <tissue evidence="1">Shoot tissue taken approximately 20 cm above the soil surface</tissue>
    </source>
</reference>
<name>A0A0A9GIE6_ARUDO</name>
<protein>
    <submittedName>
        <fullName evidence="1">Uncharacterized protein</fullName>
    </submittedName>
</protein>
<reference evidence="1" key="2">
    <citation type="journal article" date="2015" name="Data Brief">
        <title>Shoot transcriptome of the giant reed, Arundo donax.</title>
        <authorList>
            <person name="Barrero R.A."/>
            <person name="Guerrero F.D."/>
            <person name="Moolhuijzen P."/>
            <person name="Goolsby J.A."/>
            <person name="Tidwell J."/>
            <person name="Bellgard S.E."/>
            <person name="Bellgard M.I."/>
        </authorList>
    </citation>
    <scope>NUCLEOTIDE SEQUENCE</scope>
    <source>
        <tissue evidence="1">Shoot tissue taken approximately 20 cm above the soil surface</tissue>
    </source>
</reference>
<proteinExistence type="predicted"/>
<sequence>MRWPCVGYLALLTFPSPSRVTAVMTPLKQRYVYSLCFHDYQYLPGYKSNFLAIFYEPCLPALY</sequence>
<evidence type="ECO:0000313" key="1">
    <source>
        <dbReference type="EMBL" id="JAE22306.1"/>
    </source>
</evidence>
<organism evidence="1">
    <name type="scientific">Arundo donax</name>
    <name type="common">Giant reed</name>
    <name type="synonym">Donax arundinaceus</name>
    <dbReference type="NCBI Taxonomy" id="35708"/>
    <lineage>
        <taxon>Eukaryota</taxon>
        <taxon>Viridiplantae</taxon>
        <taxon>Streptophyta</taxon>
        <taxon>Embryophyta</taxon>
        <taxon>Tracheophyta</taxon>
        <taxon>Spermatophyta</taxon>
        <taxon>Magnoliopsida</taxon>
        <taxon>Liliopsida</taxon>
        <taxon>Poales</taxon>
        <taxon>Poaceae</taxon>
        <taxon>PACMAD clade</taxon>
        <taxon>Arundinoideae</taxon>
        <taxon>Arundineae</taxon>
        <taxon>Arundo</taxon>
    </lineage>
</organism>